<dbReference type="InterPro" id="IPR043504">
    <property type="entry name" value="Peptidase_S1_PA_chymotrypsin"/>
</dbReference>
<evidence type="ECO:0000256" key="3">
    <source>
        <dbReference type="ARBA" id="ARBA00022801"/>
    </source>
</evidence>
<feature type="transmembrane region" description="Helical" evidence="5">
    <location>
        <begin position="21"/>
        <end position="43"/>
    </location>
</feature>
<sequence>MGYYKDDHINNRQSKKSKNRWLMPGGLGAAIGASVMLIAAPMINGDINGTLGDKQVEANSEVKTEQVSYNVTTDVTKAVDKVDDAIVSVSNLQQSNFGDVGKVGSGSGVIYKKENGKAFIVTNNHVVEGAAELEVTLKNEEKVKAKLLGTDPLMDLAVLQIDGSNVEATVEFGNSDQLKAGEPAIALGNPLGFLEGSVTQGIISNPKRTIPTDIDQNGQPDWEAEVIQTDASINPGNSGGALINIAGQLIGINSSKIAQTNVEGIGFAIPVNVAAPIIEQLETTGKVERPYLGIRPYSLSEVPEAQRSAALHLPEDVDGGVVIMGTSPGTPAAEAGLQDKDVIVALNGKGIKDAAELRKFLYTDVKVGDKIKVKYYRDGQVKETTLTLSSHQF</sequence>
<organism evidence="7 8">
    <name type="scientific">Exobacillus caeni</name>
    <dbReference type="NCBI Taxonomy" id="2574798"/>
    <lineage>
        <taxon>Bacteria</taxon>
        <taxon>Bacillati</taxon>
        <taxon>Bacillota</taxon>
        <taxon>Bacilli</taxon>
        <taxon>Bacillales</taxon>
        <taxon>Guptibacillaceae</taxon>
        <taxon>Exobacillus</taxon>
    </lineage>
</organism>
<dbReference type="SUPFAM" id="SSF50156">
    <property type="entry name" value="PDZ domain-like"/>
    <property type="match status" value="1"/>
</dbReference>
<dbReference type="SMART" id="SM00228">
    <property type="entry name" value="PDZ"/>
    <property type="match status" value="1"/>
</dbReference>
<evidence type="ECO:0000256" key="4">
    <source>
        <dbReference type="ARBA" id="ARBA00022825"/>
    </source>
</evidence>
<dbReference type="AlphaFoldDB" id="A0A5R9F3U9"/>
<dbReference type="GO" id="GO:0006508">
    <property type="term" value="P:proteolysis"/>
    <property type="evidence" value="ECO:0007669"/>
    <property type="project" value="UniProtKB-KW"/>
</dbReference>
<reference evidence="7 8" key="1">
    <citation type="submission" date="2019-04" db="EMBL/GenBank/DDBJ databases">
        <title>Bacillus caeni sp. nov., a bacterium isolated from mangrove sediment.</title>
        <authorList>
            <person name="Huang H."/>
            <person name="Mo K."/>
            <person name="Hu Y."/>
        </authorList>
    </citation>
    <scope>NUCLEOTIDE SEQUENCE [LARGE SCALE GENOMIC DNA]</scope>
    <source>
        <strain evidence="7 8">HB172195</strain>
    </source>
</reference>
<evidence type="ECO:0000313" key="7">
    <source>
        <dbReference type="EMBL" id="TLS38277.1"/>
    </source>
</evidence>
<dbReference type="InterPro" id="IPR051201">
    <property type="entry name" value="Chloro_Bact_Ser_Proteases"/>
</dbReference>
<dbReference type="InterPro" id="IPR001940">
    <property type="entry name" value="Peptidase_S1C"/>
</dbReference>
<keyword evidence="2" id="KW-0645">Protease</keyword>
<comment type="similarity">
    <text evidence="1">Belongs to the peptidase S1C family.</text>
</comment>
<dbReference type="EMBL" id="SWLG01000004">
    <property type="protein sequence ID" value="TLS38277.1"/>
    <property type="molecule type" value="Genomic_DNA"/>
</dbReference>
<dbReference type="InterPro" id="IPR036034">
    <property type="entry name" value="PDZ_sf"/>
</dbReference>
<dbReference type="Pfam" id="PF13180">
    <property type="entry name" value="PDZ_2"/>
    <property type="match status" value="1"/>
</dbReference>
<keyword evidence="5" id="KW-0812">Transmembrane</keyword>
<keyword evidence="4" id="KW-0720">Serine protease</keyword>
<dbReference type="Pfam" id="PF13365">
    <property type="entry name" value="Trypsin_2"/>
    <property type="match status" value="1"/>
</dbReference>
<keyword evidence="8" id="KW-1185">Reference proteome</keyword>
<dbReference type="InterPro" id="IPR001478">
    <property type="entry name" value="PDZ"/>
</dbReference>
<evidence type="ECO:0000259" key="6">
    <source>
        <dbReference type="PROSITE" id="PS50106"/>
    </source>
</evidence>
<dbReference type="InterPro" id="IPR009003">
    <property type="entry name" value="Peptidase_S1_PA"/>
</dbReference>
<keyword evidence="3" id="KW-0378">Hydrolase</keyword>
<gene>
    <name evidence="7" type="ORF">FCL54_07045</name>
</gene>
<evidence type="ECO:0000256" key="5">
    <source>
        <dbReference type="SAM" id="Phobius"/>
    </source>
</evidence>
<dbReference type="PANTHER" id="PTHR43343">
    <property type="entry name" value="PEPTIDASE S12"/>
    <property type="match status" value="1"/>
</dbReference>
<evidence type="ECO:0000256" key="1">
    <source>
        <dbReference type="ARBA" id="ARBA00010541"/>
    </source>
</evidence>
<keyword evidence="5" id="KW-0472">Membrane</keyword>
<dbReference type="Gene3D" id="2.30.42.10">
    <property type="match status" value="1"/>
</dbReference>
<dbReference type="PROSITE" id="PS50106">
    <property type="entry name" value="PDZ"/>
    <property type="match status" value="1"/>
</dbReference>
<evidence type="ECO:0000256" key="2">
    <source>
        <dbReference type="ARBA" id="ARBA00022670"/>
    </source>
</evidence>
<dbReference type="SUPFAM" id="SSF50494">
    <property type="entry name" value="Trypsin-like serine proteases"/>
    <property type="match status" value="1"/>
</dbReference>
<dbReference type="GO" id="GO:0004252">
    <property type="term" value="F:serine-type endopeptidase activity"/>
    <property type="evidence" value="ECO:0007669"/>
    <property type="project" value="InterPro"/>
</dbReference>
<proteinExistence type="inferred from homology"/>
<feature type="domain" description="PDZ" evidence="6">
    <location>
        <begin position="299"/>
        <end position="353"/>
    </location>
</feature>
<evidence type="ECO:0000313" key="8">
    <source>
        <dbReference type="Proteomes" id="UP000308230"/>
    </source>
</evidence>
<protein>
    <submittedName>
        <fullName evidence="7">PDZ domain-containing protein</fullName>
    </submittedName>
</protein>
<comment type="caution">
    <text evidence="7">The sequence shown here is derived from an EMBL/GenBank/DDBJ whole genome shotgun (WGS) entry which is preliminary data.</text>
</comment>
<dbReference type="Gene3D" id="2.40.10.10">
    <property type="entry name" value="Trypsin-like serine proteases"/>
    <property type="match status" value="2"/>
</dbReference>
<dbReference type="PANTHER" id="PTHR43343:SF3">
    <property type="entry name" value="PROTEASE DO-LIKE 8, CHLOROPLASTIC"/>
    <property type="match status" value="1"/>
</dbReference>
<dbReference type="Proteomes" id="UP000308230">
    <property type="component" value="Unassembled WGS sequence"/>
</dbReference>
<dbReference type="RefSeq" id="WP_138124737.1">
    <property type="nucleotide sequence ID" value="NZ_SWLG01000004.1"/>
</dbReference>
<keyword evidence="5" id="KW-1133">Transmembrane helix</keyword>
<dbReference type="PRINTS" id="PR00834">
    <property type="entry name" value="PROTEASES2C"/>
</dbReference>
<dbReference type="OrthoDB" id="9758917at2"/>
<accession>A0A5R9F3U9</accession>
<name>A0A5R9F3U9_9BACL</name>